<dbReference type="PANTHER" id="PTHR11496:SF102">
    <property type="entry name" value="ALCOHOL DEHYDROGENASE 4"/>
    <property type="match status" value="1"/>
</dbReference>
<evidence type="ECO:0000259" key="5">
    <source>
        <dbReference type="Pfam" id="PF25137"/>
    </source>
</evidence>
<dbReference type="InterPro" id="IPR056798">
    <property type="entry name" value="ADH_Fe_C"/>
</dbReference>
<dbReference type="InterPro" id="IPR018211">
    <property type="entry name" value="ADH_Fe_CS"/>
</dbReference>
<keyword evidence="7" id="KW-1185">Reference proteome</keyword>
<comment type="caution">
    <text evidence="6">The sequence shown here is derived from an EMBL/GenBank/DDBJ whole genome shotgun (WGS) entry which is preliminary data.</text>
</comment>
<accession>L9X2K1</accession>
<keyword evidence="2" id="KW-0560">Oxidoreductase</keyword>
<organism evidence="6 7">
    <name type="scientific">Natronococcus jeotgali DSM 18795</name>
    <dbReference type="NCBI Taxonomy" id="1227498"/>
    <lineage>
        <taxon>Archaea</taxon>
        <taxon>Methanobacteriati</taxon>
        <taxon>Methanobacteriota</taxon>
        <taxon>Stenosarchaea group</taxon>
        <taxon>Halobacteria</taxon>
        <taxon>Halobacteriales</taxon>
        <taxon>Natrialbaceae</taxon>
        <taxon>Natronococcus</taxon>
    </lineage>
</organism>
<evidence type="ECO:0000313" key="7">
    <source>
        <dbReference type="Proteomes" id="UP000011531"/>
    </source>
</evidence>
<keyword evidence="3" id="KW-0520">NAD</keyword>
<dbReference type="Proteomes" id="UP000011531">
    <property type="component" value="Unassembled WGS sequence"/>
</dbReference>
<feature type="domain" description="Alcohol dehydrogenase iron-type/glycerol dehydrogenase GldA" evidence="4">
    <location>
        <begin position="42"/>
        <end position="207"/>
    </location>
</feature>
<evidence type="ECO:0000313" key="6">
    <source>
        <dbReference type="EMBL" id="ELY55696.1"/>
    </source>
</evidence>
<dbReference type="Gene3D" id="1.20.1090.10">
    <property type="entry name" value="Dehydroquinate synthase-like - alpha domain"/>
    <property type="match status" value="1"/>
</dbReference>
<evidence type="ECO:0000256" key="1">
    <source>
        <dbReference type="ARBA" id="ARBA00007358"/>
    </source>
</evidence>
<protein>
    <submittedName>
        <fullName evidence="6">Iron-containing alcohol dehydrogenase</fullName>
    </submittedName>
</protein>
<dbReference type="Pfam" id="PF25137">
    <property type="entry name" value="ADH_Fe_C"/>
    <property type="match status" value="1"/>
</dbReference>
<name>L9X2K1_9EURY</name>
<proteinExistence type="inferred from homology"/>
<dbReference type="PATRIC" id="fig|1227498.3.peg.3048"/>
<evidence type="ECO:0000256" key="2">
    <source>
        <dbReference type="ARBA" id="ARBA00023002"/>
    </source>
</evidence>
<evidence type="ECO:0000259" key="4">
    <source>
        <dbReference type="Pfam" id="PF00465"/>
    </source>
</evidence>
<dbReference type="Gene3D" id="3.40.50.1970">
    <property type="match status" value="1"/>
</dbReference>
<dbReference type="EMBL" id="AOIA01000128">
    <property type="protein sequence ID" value="ELY55696.1"/>
    <property type="molecule type" value="Genomic_DNA"/>
</dbReference>
<dbReference type="Pfam" id="PF00465">
    <property type="entry name" value="Fe-ADH"/>
    <property type="match status" value="1"/>
</dbReference>
<reference evidence="6 7" key="1">
    <citation type="journal article" date="2014" name="PLoS Genet.">
        <title>Phylogenetically driven sequencing of extremely halophilic archaea reveals strategies for static and dynamic osmo-response.</title>
        <authorList>
            <person name="Becker E.A."/>
            <person name="Seitzer P.M."/>
            <person name="Tritt A."/>
            <person name="Larsen D."/>
            <person name="Krusor M."/>
            <person name="Yao A.I."/>
            <person name="Wu D."/>
            <person name="Madern D."/>
            <person name="Eisen J.A."/>
            <person name="Darling A.E."/>
            <person name="Facciotti M.T."/>
        </authorList>
    </citation>
    <scope>NUCLEOTIDE SEQUENCE [LARGE SCALE GENOMIC DNA]</scope>
    <source>
        <strain evidence="6 7">DSM 18795</strain>
    </source>
</reference>
<dbReference type="AlphaFoldDB" id="L9X2K1"/>
<dbReference type="FunFam" id="3.40.50.1970:FF:000003">
    <property type="entry name" value="Alcohol dehydrogenase, iron-containing"/>
    <property type="match status" value="1"/>
</dbReference>
<dbReference type="RefSeq" id="WP_008425051.1">
    <property type="nucleotide sequence ID" value="NZ_AOIA01000128.1"/>
</dbReference>
<gene>
    <name evidence="6" type="ORF">C492_15516</name>
</gene>
<feature type="domain" description="Fe-containing alcohol dehydrogenase-like C-terminal" evidence="5">
    <location>
        <begin position="232"/>
        <end position="427"/>
    </location>
</feature>
<sequence>MYGISRHDFGSCGSDGIDSEDALERRGPMSGREYALAFPIWVEFGAGSSEALGDLVASQGWEKPLVVTDRGIVDAGLLEGVTSSLAAAGIDRAVYDGVEPNPTTAMVDEATAALEAEGCDAIVAVGGGSSIDVGKGASLMATNPGEVADYEVSSPSEVADAPIENRPLPLATVPTTAGTGSEVDYWAVITDEDREFKMALGQSPQYPGGPYLGAELSVVDPVLTESLPPRQTAATGFDAFSHALENRVSATCPPIVEPMAERVLGLVPEHLPRAYDDGDSEARERMLFGSHVAGFCENFAGFGAIHSLAETTGGMYPSIPHGEAIAACTPAVMRYNLEAVPERYAEVAAAMGVDTAGLSTRDAALESVAAVERLVDRLDLPSGLGELGVAESDLPEIATKSLDTIEIHDNPRPADADDLLEIATAAY</sequence>
<dbReference type="PANTHER" id="PTHR11496">
    <property type="entry name" value="ALCOHOL DEHYDROGENASE"/>
    <property type="match status" value="1"/>
</dbReference>
<dbReference type="InterPro" id="IPR001670">
    <property type="entry name" value="ADH_Fe/GldA"/>
</dbReference>
<dbReference type="PROSITE" id="PS00913">
    <property type="entry name" value="ADH_IRON_1"/>
    <property type="match status" value="1"/>
</dbReference>
<dbReference type="GO" id="GO:0004022">
    <property type="term" value="F:alcohol dehydrogenase (NAD+) activity"/>
    <property type="evidence" value="ECO:0007669"/>
    <property type="project" value="TreeGrafter"/>
</dbReference>
<dbReference type="InterPro" id="IPR039697">
    <property type="entry name" value="Alcohol_dehydrogenase_Fe"/>
</dbReference>
<dbReference type="STRING" id="1227498.C492_15516"/>
<evidence type="ECO:0000256" key="3">
    <source>
        <dbReference type="ARBA" id="ARBA00023027"/>
    </source>
</evidence>
<dbReference type="SUPFAM" id="SSF56796">
    <property type="entry name" value="Dehydroquinate synthase-like"/>
    <property type="match status" value="1"/>
</dbReference>
<dbReference type="GO" id="GO:0046872">
    <property type="term" value="F:metal ion binding"/>
    <property type="evidence" value="ECO:0007669"/>
    <property type="project" value="InterPro"/>
</dbReference>
<dbReference type="CDD" id="cd08551">
    <property type="entry name" value="Fe-ADH"/>
    <property type="match status" value="1"/>
</dbReference>
<comment type="similarity">
    <text evidence="1">Belongs to the iron-containing alcohol dehydrogenase family.</text>
</comment>